<evidence type="ECO:0000256" key="1">
    <source>
        <dbReference type="SAM" id="Phobius"/>
    </source>
</evidence>
<feature type="transmembrane region" description="Helical" evidence="1">
    <location>
        <begin position="32"/>
        <end position="53"/>
    </location>
</feature>
<dbReference type="Proteomes" id="UP000682358">
    <property type="component" value="Plasmid p15628B_125"/>
</dbReference>
<gene>
    <name evidence="2" type="ORF">KOF27_22475</name>
</gene>
<keyword evidence="1" id="KW-0472">Membrane</keyword>
<geneLocation type="plasmid" evidence="2 3">
    <name>p15628B_125</name>
</geneLocation>
<organism evidence="2 3">
    <name type="scientific">Providencia rettgeri</name>
    <dbReference type="NCBI Taxonomy" id="587"/>
    <lineage>
        <taxon>Bacteria</taxon>
        <taxon>Pseudomonadati</taxon>
        <taxon>Pseudomonadota</taxon>
        <taxon>Gammaproteobacteria</taxon>
        <taxon>Enterobacterales</taxon>
        <taxon>Morganellaceae</taxon>
        <taxon>Providencia</taxon>
    </lineage>
</organism>
<dbReference type="AlphaFoldDB" id="A0AAJ6FRT3"/>
<keyword evidence="1" id="KW-1133">Transmembrane helix</keyword>
<feature type="transmembrane region" description="Helical" evidence="1">
    <location>
        <begin position="73"/>
        <end position="90"/>
    </location>
</feature>
<evidence type="ECO:0000313" key="3">
    <source>
        <dbReference type="Proteomes" id="UP000682358"/>
    </source>
</evidence>
<reference evidence="2" key="1">
    <citation type="submission" date="2023-04" db="EMBL/GenBank/DDBJ databases">
        <title>Co-integrate Col3M blaNDM-1-harbouring plasmids in clinical Providencia rettgeri isolates from Argentina.</title>
        <authorList>
            <person name="de Belder D."/>
            <person name="Martino F."/>
            <person name="Tijet N."/>
            <person name="Melano R.G."/>
            <person name="Faccone D."/>
            <person name="de Mendieta J.M."/>
            <person name="Rapoport M."/>
            <person name="Albornoz E."/>
            <person name="Petroni A."/>
            <person name="Tuduri E."/>
            <person name="Derdoy L."/>
            <person name="Cogut S."/>
            <person name="Errecalde L."/>
            <person name="Pasteran F."/>
            <person name="Corso A."/>
            <person name="Gomez S.A."/>
        </authorList>
    </citation>
    <scope>NUCLEOTIDE SEQUENCE</scope>
    <source>
        <strain evidence="2">PreM15628</strain>
        <plasmid evidence="2">p15628B_125</plasmid>
    </source>
</reference>
<evidence type="ECO:0000313" key="2">
    <source>
        <dbReference type="EMBL" id="WHT96042.1"/>
    </source>
</evidence>
<proteinExistence type="predicted"/>
<dbReference type="EMBL" id="CP123374">
    <property type="protein sequence ID" value="WHT96042.1"/>
    <property type="molecule type" value="Genomic_DNA"/>
</dbReference>
<dbReference type="RefSeq" id="WP_272671809.1">
    <property type="nucleotide sequence ID" value="NZ_CP123372.1"/>
</dbReference>
<protein>
    <submittedName>
        <fullName evidence="2">Type IV conjugative transfer system pilin TraA</fullName>
    </submittedName>
</protein>
<feature type="transmembrane region" description="Helical" evidence="1">
    <location>
        <begin position="97"/>
        <end position="118"/>
    </location>
</feature>
<name>A0AAJ6FRT3_PRORE</name>
<sequence length="123" mass="13057">MSQIAIDSPVTKRKGIFSRAWSALNTKAAKSLYKYVAVPLVLWMAARGFAQAADLAKEGVQDAGDTFGSGSSVMYYIMIAEAILIFLAFMKTQNPALLLLIPVFIVGTKIVFGLIGGAPSGTP</sequence>
<keyword evidence="1" id="KW-0812">Transmembrane</keyword>
<keyword evidence="2" id="KW-0614">Plasmid</keyword>
<accession>A0AAJ6FRT3</accession>